<comment type="caution">
    <text evidence="6">The sequence shown here is derived from an EMBL/GenBank/DDBJ whole genome shotgun (WGS) entry which is preliminary data.</text>
</comment>
<dbReference type="PANTHER" id="PTHR30055">
    <property type="entry name" value="HTH-TYPE TRANSCRIPTIONAL REGULATOR RUTR"/>
    <property type="match status" value="1"/>
</dbReference>
<evidence type="ECO:0000256" key="1">
    <source>
        <dbReference type="ARBA" id="ARBA00023015"/>
    </source>
</evidence>
<gene>
    <name evidence="6" type="ORF">EBO15_41275</name>
</gene>
<dbReference type="InterPro" id="IPR036271">
    <property type="entry name" value="Tet_transcr_reg_TetR-rel_C_sf"/>
</dbReference>
<dbReference type="GO" id="GO:0000976">
    <property type="term" value="F:transcription cis-regulatory region binding"/>
    <property type="evidence" value="ECO:0007669"/>
    <property type="project" value="TreeGrafter"/>
</dbReference>
<dbReference type="GO" id="GO:0003700">
    <property type="term" value="F:DNA-binding transcription factor activity"/>
    <property type="evidence" value="ECO:0007669"/>
    <property type="project" value="TreeGrafter"/>
</dbReference>
<dbReference type="Proteomes" id="UP000282674">
    <property type="component" value="Unassembled WGS sequence"/>
</dbReference>
<dbReference type="InterPro" id="IPR001647">
    <property type="entry name" value="HTH_TetR"/>
</dbReference>
<dbReference type="EMBL" id="RFFG01000177">
    <property type="protein sequence ID" value="RMI33812.1"/>
    <property type="molecule type" value="Genomic_DNA"/>
</dbReference>
<feature type="domain" description="HTH tetR-type" evidence="5">
    <location>
        <begin position="14"/>
        <end position="73"/>
    </location>
</feature>
<sequence length="218" mass="23529">MTAMESRPLRADARRNREKLVTAAGKVFARRGLAAPLEDVAREAGVSIGTLYNHFPTRDGLVDAVFQDRLTAVDRVAADALDAPDPWDGFVVFVEGVFALQAEDRGLNEALARRFTAESGMEEACGRGMRDLDRIIGRARDAGALRPDFEVTDVALLVLGMSRVIGESMEVAPGAWRRCLGFFLDGLRPEAARPSGVPALTGEQLGLIAERGRPPARG</sequence>
<dbReference type="OrthoDB" id="9795011at2"/>
<keyword evidence="3" id="KW-0804">Transcription</keyword>
<dbReference type="InterPro" id="IPR009057">
    <property type="entry name" value="Homeodomain-like_sf"/>
</dbReference>
<dbReference type="RefSeq" id="WP_122199887.1">
    <property type="nucleotide sequence ID" value="NZ_JBHSKC010000029.1"/>
</dbReference>
<dbReference type="PANTHER" id="PTHR30055:SF234">
    <property type="entry name" value="HTH-TYPE TRANSCRIPTIONAL REGULATOR BETI"/>
    <property type="match status" value="1"/>
</dbReference>
<keyword evidence="7" id="KW-1185">Reference proteome</keyword>
<dbReference type="Gene3D" id="1.10.357.10">
    <property type="entry name" value="Tetracycline Repressor, domain 2"/>
    <property type="match status" value="1"/>
</dbReference>
<protein>
    <submittedName>
        <fullName evidence="6">TetR/AcrR family transcriptional regulator</fullName>
    </submittedName>
</protein>
<evidence type="ECO:0000313" key="6">
    <source>
        <dbReference type="EMBL" id="RMI33812.1"/>
    </source>
</evidence>
<keyword evidence="1" id="KW-0805">Transcription regulation</keyword>
<dbReference type="InterPro" id="IPR049445">
    <property type="entry name" value="TetR_SbtR-like_C"/>
</dbReference>
<dbReference type="InterPro" id="IPR050109">
    <property type="entry name" value="HTH-type_TetR-like_transc_reg"/>
</dbReference>
<reference evidence="6 7" key="1">
    <citation type="submission" date="2018-10" db="EMBL/GenBank/DDBJ databases">
        <title>Isolation from soil.</title>
        <authorList>
            <person name="Hu J."/>
        </authorList>
    </citation>
    <scope>NUCLEOTIDE SEQUENCE [LARGE SCALE GENOMIC DNA]</scope>
    <source>
        <strain evidence="6 7">NEAU-Ht49</strain>
    </source>
</reference>
<proteinExistence type="predicted"/>
<dbReference type="SUPFAM" id="SSF46689">
    <property type="entry name" value="Homeodomain-like"/>
    <property type="match status" value="1"/>
</dbReference>
<dbReference type="PROSITE" id="PS50977">
    <property type="entry name" value="HTH_TETR_2"/>
    <property type="match status" value="1"/>
</dbReference>
<keyword evidence="2 4" id="KW-0238">DNA-binding</keyword>
<organism evidence="6 7">
    <name type="scientific">Actinomadura harenae</name>
    <dbReference type="NCBI Taxonomy" id="2483351"/>
    <lineage>
        <taxon>Bacteria</taxon>
        <taxon>Bacillati</taxon>
        <taxon>Actinomycetota</taxon>
        <taxon>Actinomycetes</taxon>
        <taxon>Streptosporangiales</taxon>
        <taxon>Thermomonosporaceae</taxon>
        <taxon>Actinomadura</taxon>
    </lineage>
</organism>
<dbReference type="PRINTS" id="PR00455">
    <property type="entry name" value="HTHTETR"/>
</dbReference>
<dbReference type="SUPFAM" id="SSF48498">
    <property type="entry name" value="Tetracyclin repressor-like, C-terminal domain"/>
    <property type="match status" value="1"/>
</dbReference>
<name>A0A3M2L807_9ACTN</name>
<evidence type="ECO:0000256" key="2">
    <source>
        <dbReference type="ARBA" id="ARBA00023125"/>
    </source>
</evidence>
<dbReference type="Pfam" id="PF00440">
    <property type="entry name" value="TetR_N"/>
    <property type="match status" value="1"/>
</dbReference>
<feature type="DNA-binding region" description="H-T-H motif" evidence="4">
    <location>
        <begin position="36"/>
        <end position="55"/>
    </location>
</feature>
<evidence type="ECO:0000256" key="3">
    <source>
        <dbReference type="ARBA" id="ARBA00023163"/>
    </source>
</evidence>
<evidence type="ECO:0000313" key="7">
    <source>
        <dbReference type="Proteomes" id="UP000282674"/>
    </source>
</evidence>
<dbReference type="AlphaFoldDB" id="A0A3M2L807"/>
<dbReference type="Pfam" id="PF21597">
    <property type="entry name" value="TetR_C_43"/>
    <property type="match status" value="1"/>
</dbReference>
<evidence type="ECO:0000256" key="4">
    <source>
        <dbReference type="PROSITE-ProRule" id="PRU00335"/>
    </source>
</evidence>
<accession>A0A3M2L807</accession>
<evidence type="ECO:0000259" key="5">
    <source>
        <dbReference type="PROSITE" id="PS50977"/>
    </source>
</evidence>